<dbReference type="GO" id="GO:0008380">
    <property type="term" value="P:RNA splicing"/>
    <property type="evidence" value="ECO:0007669"/>
    <property type="project" value="Ensembl"/>
</dbReference>
<keyword evidence="4 12" id="KW-0378">Hydrolase</keyword>
<protein>
    <recommendedName>
        <fullName evidence="2">RNA helicase</fullName>
        <ecNumber evidence="2">3.6.4.13</ecNumber>
    </recommendedName>
</protein>
<sequence length="456" mass="50936">MAASEERGSPAAVPQTAVEEAETKTFKDLGVTDVLCEACDQLGWTKPTKIQIEAIPLALQGRDIIGLAETGSGKTGAFALPILNVLLETPQRLFALVLTPTRELAFRSQSSLKPWAVIVGGIDSMSQSLALAKKPHIIIATPGRLIDHLENTKGFNLRALKYLVMDEADRILNMDFETEVDKILKVIPRDRKHFSSLVFRNQCTILGFLSQVQKLQRAALKNPVKCAVSSKYQTVEKLQQYYLFIPSKFKDTYLVYILNELAGNSFMIFCSTCNSTQRTALLLRNLGFTAIPLNGQMSQSKRLGSLNKFKAKARSILLATDVASRGLDIPHVDVVLTQSYLPFSFQDYIHRVGRTARAGRSGKSITFVTQYDVELFQRIEHLIGKKLPVFPTQDDEVMMLTERVTEAQRFARMELREHGEKKKRSWEVAGDNDDTEGAIGVRNKVAGGKMKKRKGR</sequence>
<dbReference type="Gene3D" id="3.40.50.300">
    <property type="entry name" value="P-loop containing nucleotide triphosphate hydrolases"/>
    <property type="match status" value="2"/>
</dbReference>
<dbReference type="PROSITE" id="PS51194">
    <property type="entry name" value="HELICASE_CTER"/>
    <property type="match status" value="1"/>
</dbReference>
<dbReference type="InterPro" id="IPR050079">
    <property type="entry name" value="DEAD_box_RNA_helicase"/>
</dbReference>
<feature type="domain" description="Helicase ATP-binding" evidence="14">
    <location>
        <begin position="55"/>
        <end position="208"/>
    </location>
</feature>
<dbReference type="PROSITE" id="PS51195">
    <property type="entry name" value="Q_MOTIF"/>
    <property type="match status" value="1"/>
</dbReference>
<evidence type="ECO:0000256" key="13">
    <source>
        <dbReference type="SAM" id="MobiDB-lite"/>
    </source>
</evidence>
<dbReference type="PANTHER" id="PTHR47959:SF20">
    <property type="entry name" value="RNA HELICASE"/>
    <property type="match status" value="1"/>
</dbReference>
<dbReference type="SMART" id="SM00490">
    <property type="entry name" value="HELICc"/>
    <property type="match status" value="1"/>
</dbReference>
<organism evidence="17">
    <name type="scientific">Balaenoptera musculus</name>
    <name type="common">Blue whale</name>
    <dbReference type="NCBI Taxonomy" id="9771"/>
    <lineage>
        <taxon>Eukaryota</taxon>
        <taxon>Metazoa</taxon>
        <taxon>Chordata</taxon>
        <taxon>Craniata</taxon>
        <taxon>Vertebrata</taxon>
        <taxon>Euteleostomi</taxon>
        <taxon>Mammalia</taxon>
        <taxon>Eutheria</taxon>
        <taxon>Laurasiatheria</taxon>
        <taxon>Artiodactyla</taxon>
        <taxon>Whippomorpha</taxon>
        <taxon>Cetacea</taxon>
        <taxon>Mysticeti</taxon>
        <taxon>Balaenopteridae</taxon>
        <taxon>Balaenoptera</taxon>
    </lineage>
</organism>
<evidence type="ECO:0000256" key="1">
    <source>
        <dbReference type="ARBA" id="ARBA00004123"/>
    </source>
</evidence>
<evidence type="ECO:0000259" key="16">
    <source>
        <dbReference type="PROSITE" id="PS51195"/>
    </source>
</evidence>
<evidence type="ECO:0000256" key="7">
    <source>
        <dbReference type="ARBA" id="ARBA00022884"/>
    </source>
</evidence>
<comment type="similarity">
    <text evidence="9">Belongs to the DEAD box helicase family. DDX47/RRP3 subfamily.</text>
</comment>
<evidence type="ECO:0000256" key="9">
    <source>
        <dbReference type="ARBA" id="ARBA00024350"/>
    </source>
</evidence>
<gene>
    <name evidence="17" type="primary">DDX47</name>
</gene>
<evidence type="ECO:0000256" key="10">
    <source>
        <dbReference type="ARBA" id="ARBA00047984"/>
    </source>
</evidence>
<dbReference type="PROSITE" id="PS51192">
    <property type="entry name" value="HELICASE_ATP_BIND_1"/>
    <property type="match status" value="1"/>
</dbReference>
<dbReference type="GO" id="GO:0008625">
    <property type="term" value="P:extrinsic apoptotic signaling pathway via death domain receptors"/>
    <property type="evidence" value="ECO:0007669"/>
    <property type="project" value="Ensembl"/>
</dbReference>
<evidence type="ECO:0000256" key="2">
    <source>
        <dbReference type="ARBA" id="ARBA00012552"/>
    </source>
</evidence>
<accession>A0A8C0CPK4</accession>
<dbReference type="Ensembl" id="ENSBMST00010010654.1">
    <property type="protein sequence ID" value="ENSBMSP00010009571.1"/>
    <property type="gene ID" value="ENSBMSG00010007052.1"/>
</dbReference>
<reference evidence="17" key="1">
    <citation type="submission" date="2023-09" db="UniProtKB">
        <authorList>
            <consortium name="Ensembl"/>
        </authorList>
    </citation>
    <scope>IDENTIFICATION</scope>
</reference>
<dbReference type="GO" id="GO:0005524">
    <property type="term" value="F:ATP binding"/>
    <property type="evidence" value="ECO:0007669"/>
    <property type="project" value="UniProtKB-KW"/>
</dbReference>
<dbReference type="GO" id="GO:0003723">
    <property type="term" value="F:RNA binding"/>
    <property type="evidence" value="ECO:0007669"/>
    <property type="project" value="UniProtKB-KW"/>
</dbReference>
<dbReference type="OMA" id="GIGIKCC"/>
<dbReference type="SUPFAM" id="SSF52540">
    <property type="entry name" value="P-loop containing nucleoside triphosphate hydrolases"/>
    <property type="match status" value="1"/>
</dbReference>
<feature type="region of interest" description="Disordered" evidence="13">
    <location>
        <begin position="419"/>
        <end position="456"/>
    </location>
</feature>
<dbReference type="FunFam" id="3.40.50.300:FF:000626">
    <property type="entry name" value="probable ATP-dependent RNA helicase DDX47"/>
    <property type="match status" value="1"/>
</dbReference>
<dbReference type="GO" id="GO:0005829">
    <property type="term" value="C:cytosol"/>
    <property type="evidence" value="ECO:0007669"/>
    <property type="project" value="TreeGrafter"/>
</dbReference>
<evidence type="ECO:0000256" key="3">
    <source>
        <dbReference type="ARBA" id="ARBA00022741"/>
    </source>
</evidence>
<dbReference type="GO" id="GO:0006364">
    <property type="term" value="P:rRNA processing"/>
    <property type="evidence" value="ECO:0007669"/>
    <property type="project" value="Ensembl"/>
</dbReference>
<dbReference type="GeneTree" id="ENSGT00940000155774"/>
<dbReference type="InterPro" id="IPR011545">
    <property type="entry name" value="DEAD/DEAH_box_helicase_dom"/>
</dbReference>
<keyword evidence="8" id="KW-0539">Nucleus</keyword>
<dbReference type="InterPro" id="IPR027417">
    <property type="entry name" value="P-loop_NTPase"/>
</dbReference>
<evidence type="ECO:0000256" key="11">
    <source>
        <dbReference type="PROSITE-ProRule" id="PRU00552"/>
    </source>
</evidence>
<evidence type="ECO:0000256" key="4">
    <source>
        <dbReference type="ARBA" id="ARBA00022801"/>
    </source>
</evidence>
<evidence type="ECO:0000256" key="5">
    <source>
        <dbReference type="ARBA" id="ARBA00022806"/>
    </source>
</evidence>
<proteinExistence type="inferred from homology"/>
<feature type="short sequence motif" description="Q motif" evidence="11">
    <location>
        <begin position="24"/>
        <end position="52"/>
    </location>
</feature>
<keyword evidence="5 12" id="KW-0347">Helicase</keyword>
<dbReference type="PANTHER" id="PTHR47959">
    <property type="entry name" value="ATP-DEPENDENT RNA HELICASE RHLE-RELATED"/>
    <property type="match status" value="1"/>
</dbReference>
<evidence type="ECO:0000313" key="17">
    <source>
        <dbReference type="Ensembl" id="ENSBMSP00010009571.1"/>
    </source>
</evidence>
<dbReference type="InterPro" id="IPR001650">
    <property type="entry name" value="Helicase_C-like"/>
</dbReference>
<keyword evidence="6 12" id="KW-0067">ATP-binding</keyword>
<name>A0A8C0CPK4_BALMU</name>
<evidence type="ECO:0000256" key="12">
    <source>
        <dbReference type="RuleBase" id="RU000492"/>
    </source>
</evidence>
<dbReference type="GO" id="GO:0003724">
    <property type="term" value="F:RNA helicase activity"/>
    <property type="evidence" value="ECO:0007669"/>
    <property type="project" value="UniProtKB-EC"/>
</dbReference>
<dbReference type="InterPro" id="IPR014014">
    <property type="entry name" value="RNA_helicase_DEAD_Q_motif"/>
</dbReference>
<evidence type="ECO:0000256" key="8">
    <source>
        <dbReference type="ARBA" id="ARBA00023242"/>
    </source>
</evidence>
<evidence type="ECO:0000256" key="6">
    <source>
        <dbReference type="ARBA" id="ARBA00022840"/>
    </source>
</evidence>
<feature type="domain" description="Helicase C-terminal" evidence="15">
    <location>
        <begin position="237"/>
        <end position="398"/>
    </location>
</feature>
<comment type="catalytic activity">
    <reaction evidence="10">
        <text>ATP + H2O = ADP + phosphate + H(+)</text>
        <dbReference type="Rhea" id="RHEA:13065"/>
        <dbReference type="ChEBI" id="CHEBI:15377"/>
        <dbReference type="ChEBI" id="CHEBI:15378"/>
        <dbReference type="ChEBI" id="CHEBI:30616"/>
        <dbReference type="ChEBI" id="CHEBI:43474"/>
        <dbReference type="ChEBI" id="CHEBI:456216"/>
        <dbReference type="EC" id="3.6.4.13"/>
    </reaction>
</comment>
<keyword evidence="7" id="KW-0694">RNA-binding</keyword>
<dbReference type="PROSITE" id="PS00039">
    <property type="entry name" value="DEAD_ATP_HELICASE"/>
    <property type="match status" value="1"/>
</dbReference>
<dbReference type="EC" id="3.6.4.13" evidence="2"/>
<dbReference type="Pfam" id="PF00270">
    <property type="entry name" value="DEAD"/>
    <property type="match status" value="1"/>
</dbReference>
<evidence type="ECO:0000259" key="15">
    <source>
        <dbReference type="PROSITE" id="PS51194"/>
    </source>
</evidence>
<dbReference type="AlphaFoldDB" id="A0A8C0CPK4"/>
<dbReference type="GO" id="GO:0016787">
    <property type="term" value="F:hydrolase activity"/>
    <property type="evidence" value="ECO:0007669"/>
    <property type="project" value="UniProtKB-KW"/>
</dbReference>
<feature type="domain" description="DEAD-box RNA helicase Q" evidence="16">
    <location>
        <begin position="24"/>
        <end position="52"/>
    </location>
</feature>
<comment type="subcellular location">
    <subcellularLocation>
        <location evidence="1">Nucleus</location>
    </subcellularLocation>
</comment>
<dbReference type="SMART" id="SM00487">
    <property type="entry name" value="DEXDc"/>
    <property type="match status" value="1"/>
</dbReference>
<dbReference type="Pfam" id="PF00271">
    <property type="entry name" value="Helicase_C"/>
    <property type="match status" value="1"/>
</dbReference>
<dbReference type="GO" id="GO:0005730">
    <property type="term" value="C:nucleolus"/>
    <property type="evidence" value="ECO:0007669"/>
    <property type="project" value="Ensembl"/>
</dbReference>
<dbReference type="CDD" id="cd18787">
    <property type="entry name" value="SF2_C_DEAD"/>
    <property type="match status" value="1"/>
</dbReference>
<keyword evidence="3 12" id="KW-0547">Nucleotide-binding</keyword>
<dbReference type="InterPro" id="IPR000629">
    <property type="entry name" value="RNA-helicase_DEAD-box_CS"/>
</dbReference>
<dbReference type="InterPro" id="IPR014001">
    <property type="entry name" value="Helicase_ATP-bd"/>
</dbReference>
<evidence type="ECO:0000259" key="14">
    <source>
        <dbReference type="PROSITE" id="PS51192"/>
    </source>
</evidence>